<name>A0A8J3JPP3_9ACTN</name>
<dbReference type="Proteomes" id="UP000619293">
    <property type="component" value="Unassembled WGS sequence"/>
</dbReference>
<feature type="signal peptide" evidence="1">
    <location>
        <begin position="1"/>
        <end position="28"/>
    </location>
</feature>
<dbReference type="EMBL" id="BONG01000010">
    <property type="protein sequence ID" value="GIF88787.1"/>
    <property type="molecule type" value="Genomic_DNA"/>
</dbReference>
<dbReference type="RefSeq" id="WP_191838443.1">
    <property type="nucleotide sequence ID" value="NZ_BAAALB010000005.1"/>
</dbReference>
<gene>
    <name evidence="2" type="ORF">Cch02nite_22310</name>
</gene>
<sequence length="599" mass="63955">MKTRRLLAGAVSLTAAAAVALLGGQAPAAAYEDASISASAWAYTRSDQARTSFVNQAVNAPVGRQEPATGEKYRSRFYFTFDLAGFDGRKVTQATLFAQEKTVTDCGAQAPLELWRTAPIGSSPTWRNPPAELEKLGTPARNEGTGCPGYLKFDLLATVLAAKARGEAKLTLELRVAEGSEGGLRFGRTFFYRPGLQFTANTVPTIGNQRLYFKNECGTQSAPTIVAGSSAGVMLAATVTDPDHDDETAEFAAWPVDQPEQRRTYPGGSYGVGDIRRYIPTDVYPHGTVVAWSARADDRHDQSEWAAPCYFAVDSVAPAHAPLISSQMYPESNGEPPTTGGVGIPGTFTLDAQGDQDVVRYFFRDASGRSQMVDAPAPGAAVSITYTPGRVGQNTVYAAGVDRAGNQGPEKSYFFLARDTRPQVTLEMNGVNVPSRLVLSSIVAGITSYRYSVDGGPEVTVQAGADGSATADVVFTEVGYRQIAVSSYTADGKAGVWSGQVRVHDQPNVTSTGYDGAYHVGQVGTPLTWTFRPRGANVVAYEYLFEWESELHQVEAGPDGVAVLDLTPTSSGVYLLLVRSVYADGSVSELTDDTYLLID</sequence>
<evidence type="ECO:0000313" key="3">
    <source>
        <dbReference type="Proteomes" id="UP000619293"/>
    </source>
</evidence>
<reference evidence="2 3" key="1">
    <citation type="submission" date="2021-01" db="EMBL/GenBank/DDBJ databases">
        <title>Whole genome shotgun sequence of Catellatospora chokoriensis NBRC 107358.</title>
        <authorList>
            <person name="Komaki H."/>
            <person name="Tamura T."/>
        </authorList>
    </citation>
    <scope>NUCLEOTIDE SEQUENCE [LARGE SCALE GENOMIC DNA]</scope>
    <source>
        <strain evidence="2 3">NBRC 107358</strain>
    </source>
</reference>
<keyword evidence="1" id="KW-0732">Signal</keyword>
<keyword evidence="3" id="KW-1185">Reference proteome</keyword>
<accession>A0A8J3JPP3</accession>
<evidence type="ECO:0000313" key="2">
    <source>
        <dbReference type="EMBL" id="GIF88787.1"/>
    </source>
</evidence>
<dbReference type="AlphaFoldDB" id="A0A8J3JPP3"/>
<organism evidence="2 3">
    <name type="scientific">Catellatospora chokoriensis</name>
    <dbReference type="NCBI Taxonomy" id="310353"/>
    <lineage>
        <taxon>Bacteria</taxon>
        <taxon>Bacillati</taxon>
        <taxon>Actinomycetota</taxon>
        <taxon>Actinomycetes</taxon>
        <taxon>Micromonosporales</taxon>
        <taxon>Micromonosporaceae</taxon>
        <taxon>Catellatospora</taxon>
    </lineage>
</organism>
<feature type="chain" id="PRO_5035295613" evidence="1">
    <location>
        <begin position="29"/>
        <end position="599"/>
    </location>
</feature>
<protein>
    <submittedName>
        <fullName evidence="2">Uncharacterized protein</fullName>
    </submittedName>
</protein>
<proteinExistence type="predicted"/>
<evidence type="ECO:0000256" key="1">
    <source>
        <dbReference type="SAM" id="SignalP"/>
    </source>
</evidence>
<comment type="caution">
    <text evidence="2">The sequence shown here is derived from an EMBL/GenBank/DDBJ whole genome shotgun (WGS) entry which is preliminary data.</text>
</comment>